<evidence type="ECO:0000256" key="7">
    <source>
        <dbReference type="SAM" id="MobiDB-lite"/>
    </source>
</evidence>
<dbReference type="InterPro" id="IPR003902">
    <property type="entry name" value="Tscrpt_reg_GCM"/>
</dbReference>
<evidence type="ECO:0000259" key="8">
    <source>
        <dbReference type="PROSITE" id="PS50807"/>
    </source>
</evidence>
<dbReference type="AlphaFoldDB" id="A0A8J6FVX5"/>
<evidence type="ECO:0000313" key="9">
    <source>
        <dbReference type="EMBL" id="KAG9493784.1"/>
    </source>
</evidence>
<dbReference type="PROSITE" id="PS50807">
    <property type="entry name" value="GCM"/>
    <property type="match status" value="1"/>
</dbReference>
<dbReference type="PANTHER" id="PTHR12414:SF6">
    <property type="entry name" value="CHORION-SPECIFIC TRANSCRIPTION FACTOR GCMA"/>
    <property type="match status" value="1"/>
</dbReference>
<evidence type="ECO:0000256" key="4">
    <source>
        <dbReference type="ARBA" id="ARBA00023125"/>
    </source>
</evidence>
<gene>
    <name evidence="9" type="ORF">GDO78_001584</name>
</gene>
<dbReference type="GO" id="GO:0001228">
    <property type="term" value="F:DNA-binding transcription activator activity, RNA polymerase II-specific"/>
    <property type="evidence" value="ECO:0007669"/>
    <property type="project" value="InterPro"/>
</dbReference>
<evidence type="ECO:0000256" key="5">
    <source>
        <dbReference type="ARBA" id="ARBA00023163"/>
    </source>
</evidence>
<dbReference type="PANTHER" id="PTHR12414">
    <property type="entry name" value="GLIAL CELLS MISSING RELATED/GLIDE"/>
    <property type="match status" value="1"/>
</dbReference>
<proteinExistence type="predicted"/>
<dbReference type="GO" id="GO:0042063">
    <property type="term" value="P:gliogenesis"/>
    <property type="evidence" value="ECO:0007669"/>
    <property type="project" value="TreeGrafter"/>
</dbReference>
<name>A0A8J6FVX5_ELECQ</name>
<dbReference type="InterPro" id="IPR039791">
    <property type="entry name" value="GCM"/>
</dbReference>
<accession>A0A8J6FVX5</accession>
<comment type="subcellular location">
    <subcellularLocation>
        <location evidence="1">Nucleus</location>
    </subcellularLocation>
</comment>
<dbReference type="GO" id="GO:0000978">
    <property type="term" value="F:RNA polymerase II cis-regulatory region sequence-specific DNA binding"/>
    <property type="evidence" value="ECO:0007669"/>
    <property type="project" value="TreeGrafter"/>
</dbReference>
<keyword evidence="5" id="KW-0804">Transcription</keyword>
<organism evidence="9 10">
    <name type="scientific">Eleutherodactylus coqui</name>
    <name type="common">Puerto Rican coqui</name>
    <dbReference type="NCBI Taxonomy" id="57060"/>
    <lineage>
        <taxon>Eukaryota</taxon>
        <taxon>Metazoa</taxon>
        <taxon>Chordata</taxon>
        <taxon>Craniata</taxon>
        <taxon>Vertebrata</taxon>
        <taxon>Euteleostomi</taxon>
        <taxon>Amphibia</taxon>
        <taxon>Batrachia</taxon>
        <taxon>Anura</taxon>
        <taxon>Neobatrachia</taxon>
        <taxon>Hyloidea</taxon>
        <taxon>Eleutherodactylidae</taxon>
        <taxon>Eleutherodactylinae</taxon>
        <taxon>Eleutherodactylus</taxon>
        <taxon>Eleutherodactylus</taxon>
    </lineage>
</organism>
<protein>
    <recommendedName>
        <fullName evidence="8">GCM domain-containing protein</fullName>
    </recommendedName>
</protein>
<feature type="region of interest" description="Disordered" evidence="7">
    <location>
        <begin position="153"/>
        <end position="180"/>
    </location>
</feature>
<keyword evidence="4" id="KW-0238">DNA-binding</keyword>
<evidence type="ECO:0000256" key="6">
    <source>
        <dbReference type="ARBA" id="ARBA00023242"/>
    </source>
</evidence>
<evidence type="ECO:0000256" key="3">
    <source>
        <dbReference type="ARBA" id="ARBA00023015"/>
    </source>
</evidence>
<dbReference type="InterPro" id="IPR043020">
    <property type="entry name" value="GCM_large"/>
</dbReference>
<evidence type="ECO:0000313" key="10">
    <source>
        <dbReference type="Proteomes" id="UP000770717"/>
    </source>
</evidence>
<keyword evidence="10" id="KW-1185">Reference proteome</keyword>
<sequence>MERKVPLSQNKVLNWDINDMKLPQDFEKTDWFQEWPDTYVKHIYSSTNKNAQRHLSGWAMRNTNNHNSRILKKSCLGVLVCSNDCTTADGRKIYLRPAICDKARQKQQSKLCPNCKGSLKLVSCRGHDGFPVTNFWRHEGTFIYFQAKGVHDHPKPATKLESDGKKPAHKKRTANVSTASQLKKDRNIKVPFLGAINQENLPSIALSHLNDTKLDQSRNEQMLKNNYCTEIFNGREHYNEGDWLASAMDFDLQSDEDQQAGKAEQDVKSPHVNFTEPFEHLSWIMSPMHNCQYPNFQPSLGLDSTSKDYMVNLNFSVDDDLPTFYNHSQEESYLYRYCSSQLSPPL</sequence>
<dbReference type="InterPro" id="IPR036115">
    <property type="entry name" value="GCM_dom_sf"/>
</dbReference>
<evidence type="ECO:0000256" key="1">
    <source>
        <dbReference type="ARBA" id="ARBA00004123"/>
    </source>
</evidence>
<dbReference type="Gene3D" id="3.30.70.3530">
    <property type="entry name" value="GCM motif"/>
    <property type="match status" value="1"/>
</dbReference>
<dbReference type="Pfam" id="PF03615">
    <property type="entry name" value="GCM"/>
    <property type="match status" value="1"/>
</dbReference>
<evidence type="ECO:0000256" key="2">
    <source>
        <dbReference type="ARBA" id="ARBA00022473"/>
    </source>
</evidence>
<dbReference type="FunFam" id="3.30.70.3530:FF:000001">
    <property type="entry name" value="Chorion-specific transcription factor GCMb"/>
    <property type="match status" value="1"/>
</dbReference>
<dbReference type="EMBL" id="WNTK01000001">
    <property type="protein sequence ID" value="KAG9493784.1"/>
    <property type="molecule type" value="Genomic_DNA"/>
</dbReference>
<reference evidence="9" key="1">
    <citation type="thesis" date="2020" institute="ProQuest LLC" country="789 East Eisenhower Parkway, Ann Arbor, MI, USA">
        <title>Comparative Genomics and Chromosome Evolution.</title>
        <authorList>
            <person name="Mudd A.B."/>
        </authorList>
    </citation>
    <scope>NUCLEOTIDE SEQUENCE</scope>
    <source>
        <strain evidence="9">HN-11 Male</strain>
        <tissue evidence="9">Kidney and liver</tissue>
    </source>
</reference>
<dbReference type="GO" id="GO:0005634">
    <property type="term" value="C:nucleus"/>
    <property type="evidence" value="ECO:0007669"/>
    <property type="project" value="UniProtKB-SubCell"/>
</dbReference>
<feature type="domain" description="GCM" evidence="8">
    <location>
        <begin position="13"/>
        <end position="168"/>
    </location>
</feature>
<keyword evidence="2" id="KW-0217">Developmental protein</keyword>
<dbReference type="SUPFAM" id="SSF90073">
    <property type="entry name" value="GCM domain"/>
    <property type="match status" value="1"/>
</dbReference>
<dbReference type="OrthoDB" id="6241117at2759"/>
<feature type="compositionally biased region" description="Basic and acidic residues" evidence="7">
    <location>
        <begin position="153"/>
        <end position="166"/>
    </location>
</feature>
<comment type="caution">
    <text evidence="9">The sequence shown here is derived from an EMBL/GenBank/DDBJ whole genome shotgun (WGS) entry which is preliminary data.</text>
</comment>
<keyword evidence="6" id="KW-0539">Nucleus</keyword>
<keyword evidence="3" id="KW-0805">Transcription regulation</keyword>
<dbReference type="InterPro" id="IPR043021">
    <property type="entry name" value="GCM_small"/>
</dbReference>
<dbReference type="Proteomes" id="UP000770717">
    <property type="component" value="Unassembled WGS sequence"/>
</dbReference>
<dbReference type="Gene3D" id="2.20.25.670">
    <property type="entry name" value="GCM domain, large subdomain"/>
    <property type="match status" value="1"/>
</dbReference>